<accession>A0A955I7G3</accession>
<evidence type="ECO:0000313" key="3">
    <source>
        <dbReference type="Proteomes" id="UP000745577"/>
    </source>
</evidence>
<dbReference type="Proteomes" id="UP000745577">
    <property type="component" value="Unassembled WGS sequence"/>
</dbReference>
<proteinExistence type="predicted"/>
<keyword evidence="1" id="KW-0175">Coiled coil</keyword>
<reference evidence="2" key="1">
    <citation type="submission" date="2020-04" db="EMBL/GenBank/DDBJ databases">
        <authorList>
            <person name="Zhang T."/>
        </authorList>
    </citation>
    <scope>NUCLEOTIDE SEQUENCE</scope>
    <source>
        <strain evidence="2">HKST-UBA15</strain>
    </source>
</reference>
<organism evidence="2 3">
    <name type="scientific">Candidatus Dojkabacteria bacterium</name>
    <dbReference type="NCBI Taxonomy" id="2099670"/>
    <lineage>
        <taxon>Bacteria</taxon>
        <taxon>Candidatus Dojkabacteria</taxon>
    </lineage>
</organism>
<dbReference type="AlphaFoldDB" id="A0A955I7G3"/>
<feature type="coiled-coil region" evidence="1">
    <location>
        <begin position="262"/>
        <end position="312"/>
    </location>
</feature>
<reference evidence="2" key="2">
    <citation type="journal article" date="2021" name="Microbiome">
        <title>Successional dynamics and alternative stable states in a saline activated sludge microbial community over 9 years.</title>
        <authorList>
            <person name="Wang Y."/>
            <person name="Ye J."/>
            <person name="Ju F."/>
            <person name="Liu L."/>
            <person name="Boyd J.A."/>
            <person name="Deng Y."/>
            <person name="Parks D.H."/>
            <person name="Jiang X."/>
            <person name="Yin X."/>
            <person name="Woodcroft B.J."/>
            <person name="Tyson G.W."/>
            <person name="Hugenholtz P."/>
            <person name="Polz M.F."/>
            <person name="Zhang T."/>
        </authorList>
    </citation>
    <scope>NUCLEOTIDE SEQUENCE</scope>
    <source>
        <strain evidence="2">HKST-UBA15</strain>
    </source>
</reference>
<dbReference type="EMBL" id="JAGQLL010000058">
    <property type="protein sequence ID" value="MCA9380425.1"/>
    <property type="molecule type" value="Genomic_DNA"/>
</dbReference>
<sequence length="327" mass="38207">MAETYKKYKNIPVTGLDLSKIKKFLNSNLPFKALLQPGLLPKGATVPEMIQQCLAAIEELLSKYQKYKELGYVKDELQLMALGQLTNNSKTIENYLIARSWKAMPEADKAKRLTKSKFMSLLNGWFTYHKDRIGWESVSRKPITMADPKNPNKIIKYYLSDNYHKPINQCFYPYDLRNHRDLGKINLSVAQSELKLLGMVDRFTNENDMVYFSPDSKDEYNAYVVISTLSNFPTTKSKTFAGVKTEFKKSINEIVTARERGKRRKREEMEEIKTEADAEREIQKRNQEIAEIRAQEAKNKELLNKIEYEIEKEEDYLDNINKIRNTR</sequence>
<name>A0A955I7G3_9BACT</name>
<gene>
    <name evidence="2" type="ORF">KC675_04570</name>
</gene>
<comment type="caution">
    <text evidence="2">The sequence shown here is derived from an EMBL/GenBank/DDBJ whole genome shotgun (WGS) entry which is preliminary data.</text>
</comment>
<protein>
    <submittedName>
        <fullName evidence="2">Uncharacterized protein</fullName>
    </submittedName>
</protein>
<evidence type="ECO:0000256" key="1">
    <source>
        <dbReference type="SAM" id="Coils"/>
    </source>
</evidence>
<evidence type="ECO:0000313" key="2">
    <source>
        <dbReference type="EMBL" id="MCA9380425.1"/>
    </source>
</evidence>